<dbReference type="Pfam" id="PF01557">
    <property type="entry name" value="FAA_hydrolase"/>
    <property type="match status" value="1"/>
</dbReference>
<evidence type="ECO:0000259" key="3">
    <source>
        <dbReference type="Pfam" id="PF10370"/>
    </source>
</evidence>
<dbReference type="AlphaFoldDB" id="A0A6B0YZ57"/>
<dbReference type="FunFam" id="3.90.850.10:FF:000002">
    <property type="entry name" value="2-hydroxyhepta-2,4-diene-1,7-dioate isomerase"/>
    <property type="match status" value="1"/>
</dbReference>
<gene>
    <name evidence="4" type="ORF">F4Y42_20115</name>
</gene>
<protein>
    <submittedName>
        <fullName evidence="4">Fumarylacetoacetate hydrolase family protein</fullName>
    </submittedName>
</protein>
<name>A0A6B0YZ57_9CHLR</name>
<dbReference type="SUPFAM" id="SSF56529">
    <property type="entry name" value="FAH"/>
    <property type="match status" value="1"/>
</dbReference>
<dbReference type="InterPro" id="IPR036663">
    <property type="entry name" value="Fumarylacetoacetase_C_sf"/>
</dbReference>
<dbReference type="GO" id="GO:0016787">
    <property type="term" value="F:hydrolase activity"/>
    <property type="evidence" value="ECO:0007669"/>
    <property type="project" value="UniProtKB-KW"/>
</dbReference>
<dbReference type="Gene3D" id="3.90.850.10">
    <property type="entry name" value="Fumarylacetoacetase-like, C-terminal domain"/>
    <property type="match status" value="1"/>
</dbReference>
<evidence type="ECO:0000259" key="2">
    <source>
        <dbReference type="Pfam" id="PF01557"/>
    </source>
</evidence>
<dbReference type="Pfam" id="PF10370">
    <property type="entry name" value="Rv2993c-like_N"/>
    <property type="match status" value="1"/>
</dbReference>
<keyword evidence="1" id="KW-0479">Metal-binding</keyword>
<dbReference type="GO" id="GO:0046872">
    <property type="term" value="F:metal ion binding"/>
    <property type="evidence" value="ECO:0007669"/>
    <property type="project" value="UniProtKB-KW"/>
</dbReference>
<dbReference type="GO" id="GO:0019752">
    <property type="term" value="P:carboxylic acid metabolic process"/>
    <property type="evidence" value="ECO:0007669"/>
    <property type="project" value="UniProtKB-ARBA"/>
</dbReference>
<dbReference type="PANTHER" id="PTHR11820">
    <property type="entry name" value="ACYLPYRUVASE"/>
    <property type="match status" value="1"/>
</dbReference>
<feature type="domain" description="Fumarylacetoacetase-like C-terminal" evidence="2">
    <location>
        <begin position="57"/>
        <end position="254"/>
    </location>
</feature>
<dbReference type="Gene3D" id="2.30.30.370">
    <property type="entry name" value="FAH"/>
    <property type="match status" value="1"/>
</dbReference>
<comment type="caution">
    <text evidence="4">The sequence shown here is derived from an EMBL/GenBank/DDBJ whole genome shotgun (WGS) entry which is preliminary data.</text>
</comment>
<organism evidence="4">
    <name type="scientific">Caldilineaceae bacterium SB0664_bin_27</name>
    <dbReference type="NCBI Taxonomy" id="2605260"/>
    <lineage>
        <taxon>Bacteria</taxon>
        <taxon>Bacillati</taxon>
        <taxon>Chloroflexota</taxon>
        <taxon>Caldilineae</taxon>
        <taxon>Caldilineales</taxon>
        <taxon>Caldilineaceae</taxon>
    </lineage>
</organism>
<dbReference type="GO" id="GO:0016853">
    <property type="term" value="F:isomerase activity"/>
    <property type="evidence" value="ECO:0007669"/>
    <property type="project" value="UniProtKB-ARBA"/>
</dbReference>
<keyword evidence="4" id="KW-0378">Hydrolase</keyword>
<evidence type="ECO:0000256" key="1">
    <source>
        <dbReference type="ARBA" id="ARBA00022723"/>
    </source>
</evidence>
<accession>A0A6B0YZ57</accession>
<reference evidence="4" key="1">
    <citation type="submission" date="2019-09" db="EMBL/GenBank/DDBJ databases">
        <title>Characterisation of the sponge microbiome using genome-centric metagenomics.</title>
        <authorList>
            <person name="Engelberts J.P."/>
            <person name="Robbins S.J."/>
            <person name="De Goeij J.M."/>
            <person name="Aranda M."/>
            <person name="Bell S.C."/>
            <person name="Webster N.S."/>
        </authorList>
    </citation>
    <scope>NUCLEOTIDE SEQUENCE</scope>
    <source>
        <strain evidence="4">SB0664_bin_27</strain>
    </source>
</reference>
<sequence length="257" mass="27646">MKILRYGADDAVRYGILEEDGTVRQLTSCPWDSMEESGETTHVDDVRVLAPVGKPRLIGVGLNYLAHAEEGGQTPPDQPMLFMLPSTAVLDPEEAIIYPKQGQNVHYEGELTVVIGKEARRVAEAEALDYVFGYTCGNDVSERVIQAKEMANGCMLIGKGFDTFKPIGPYIATGLDSTNLELTTRLNGEVKQHTNTDDLIFTVAQLIAYISEAITLLPGDVIMTGTPSGVGPVQPGDVVEIEISGVGVLRNPVVAEG</sequence>
<dbReference type="InterPro" id="IPR018833">
    <property type="entry name" value="Rv2993c-like_N"/>
</dbReference>
<dbReference type="InterPro" id="IPR011234">
    <property type="entry name" value="Fumarylacetoacetase-like_C"/>
</dbReference>
<proteinExistence type="predicted"/>
<feature type="domain" description="Rv2993c-like N-terminal" evidence="3">
    <location>
        <begin position="1"/>
        <end position="51"/>
    </location>
</feature>
<dbReference type="EMBL" id="VXRG01000169">
    <property type="protein sequence ID" value="MXY95751.1"/>
    <property type="molecule type" value="Genomic_DNA"/>
</dbReference>
<evidence type="ECO:0000313" key="4">
    <source>
        <dbReference type="EMBL" id="MXY95751.1"/>
    </source>
</evidence>